<dbReference type="RefSeq" id="WP_338604878.1">
    <property type="nucleotide sequence ID" value="NZ_AP028679.1"/>
</dbReference>
<accession>A0AAU9EWV7</accession>
<evidence type="ECO:0000313" key="3">
    <source>
        <dbReference type="Proteomes" id="UP001366166"/>
    </source>
</evidence>
<dbReference type="EMBL" id="AP028679">
    <property type="protein sequence ID" value="BEQ13307.1"/>
    <property type="molecule type" value="Genomic_DNA"/>
</dbReference>
<dbReference type="InterPro" id="IPR007459">
    <property type="entry name" value="DNA_pol3_chi"/>
</dbReference>
<dbReference type="KEGG" id="dmp:FAK_03730"/>
<keyword evidence="3" id="KW-1185">Reference proteome</keyword>
<dbReference type="Gene3D" id="3.40.50.10110">
    <property type="entry name" value="DNA polymerase III subunit chi"/>
    <property type="match status" value="1"/>
</dbReference>
<organism evidence="2 3">
    <name type="scientific">Desulfoferula mesophila</name>
    <dbReference type="NCBI Taxonomy" id="3058419"/>
    <lineage>
        <taxon>Bacteria</taxon>
        <taxon>Pseudomonadati</taxon>
        <taxon>Thermodesulfobacteriota</taxon>
        <taxon>Desulfarculia</taxon>
        <taxon>Desulfarculales</taxon>
        <taxon>Desulfarculaceae</taxon>
        <taxon>Desulfoferula</taxon>
    </lineage>
</organism>
<dbReference type="SUPFAM" id="SSF102400">
    <property type="entry name" value="DNA polymerase III chi subunit"/>
    <property type="match status" value="1"/>
</dbReference>
<keyword evidence="1" id="KW-0175">Coiled coil</keyword>
<evidence type="ECO:0000256" key="1">
    <source>
        <dbReference type="SAM" id="Coils"/>
    </source>
</evidence>
<dbReference type="GO" id="GO:0003677">
    <property type="term" value="F:DNA binding"/>
    <property type="evidence" value="ECO:0007669"/>
    <property type="project" value="InterPro"/>
</dbReference>
<dbReference type="Pfam" id="PF04364">
    <property type="entry name" value="DNA_pol3_chi"/>
    <property type="match status" value="1"/>
</dbReference>
<dbReference type="PANTHER" id="PTHR38767:SF1">
    <property type="entry name" value="DNA POLYMERASE III SUBUNIT CHI"/>
    <property type="match status" value="1"/>
</dbReference>
<protein>
    <recommendedName>
        <fullName evidence="4">DNA polymerase III subunit chi</fullName>
    </recommendedName>
</protein>
<evidence type="ECO:0008006" key="4">
    <source>
        <dbReference type="Google" id="ProtNLM"/>
    </source>
</evidence>
<sequence length="145" mass="15797">MDRVKVEYVNLRQARAGLEQAAARLAERHFSQGRKVLILAADPAQAELLDRALWSYEQNSFLPHARAGAPDQAREPVLIATDLANPNQATVLISAAPLGEMPCADFSHLIQLLPLEEGEGLQACRACYKALNQAGQVELTHTTSI</sequence>
<name>A0AAU9EWV7_9BACT</name>
<dbReference type="AlphaFoldDB" id="A0AAU9EWV7"/>
<dbReference type="GO" id="GO:0003887">
    <property type="term" value="F:DNA-directed DNA polymerase activity"/>
    <property type="evidence" value="ECO:0007669"/>
    <property type="project" value="InterPro"/>
</dbReference>
<dbReference type="Proteomes" id="UP001366166">
    <property type="component" value="Chromosome"/>
</dbReference>
<dbReference type="GO" id="GO:0032298">
    <property type="term" value="P:positive regulation of DNA-templated DNA replication initiation"/>
    <property type="evidence" value="ECO:0007669"/>
    <property type="project" value="TreeGrafter"/>
</dbReference>
<dbReference type="InterPro" id="IPR036768">
    <property type="entry name" value="PolIII_chi_sf"/>
</dbReference>
<reference evidence="3" key="1">
    <citation type="journal article" date="2023" name="Arch. Microbiol.">
        <title>Desulfoferula mesophilus gen. nov. sp. nov., a mesophilic sulfate-reducing bacterium isolated from a brackish lake sediment.</title>
        <authorList>
            <person name="Watanabe T."/>
            <person name="Yabe T."/>
            <person name="Tsuji J.M."/>
            <person name="Fukui M."/>
        </authorList>
    </citation>
    <scope>NUCLEOTIDE SEQUENCE [LARGE SCALE GENOMIC DNA]</scope>
    <source>
        <strain evidence="3">12FAK</strain>
    </source>
</reference>
<feature type="coiled-coil region" evidence="1">
    <location>
        <begin position="1"/>
        <end position="28"/>
    </location>
</feature>
<evidence type="ECO:0000313" key="2">
    <source>
        <dbReference type="EMBL" id="BEQ13307.1"/>
    </source>
</evidence>
<gene>
    <name evidence="2" type="ORF">FAK_03730</name>
</gene>
<dbReference type="GO" id="GO:0006260">
    <property type="term" value="P:DNA replication"/>
    <property type="evidence" value="ECO:0007669"/>
    <property type="project" value="InterPro"/>
</dbReference>
<dbReference type="PANTHER" id="PTHR38767">
    <property type="entry name" value="DNA POLYMERASE III SUBUNIT CHI"/>
    <property type="match status" value="1"/>
</dbReference>
<proteinExistence type="predicted"/>